<feature type="compositionally biased region" description="Low complexity" evidence="9">
    <location>
        <begin position="1111"/>
        <end position="1122"/>
    </location>
</feature>
<feature type="region of interest" description="Disordered" evidence="9">
    <location>
        <begin position="670"/>
        <end position="753"/>
    </location>
</feature>
<dbReference type="Gene3D" id="3.30.200.20">
    <property type="entry name" value="Phosphorylase Kinase, domain 1"/>
    <property type="match status" value="1"/>
</dbReference>
<keyword evidence="4 8" id="KW-0547">Nucleotide-binding</keyword>
<evidence type="ECO:0000256" key="8">
    <source>
        <dbReference type="PROSITE-ProRule" id="PRU10141"/>
    </source>
</evidence>
<dbReference type="AlphaFoldDB" id="A0A9W8E005"/>
<evidence type="ECO:0000256" key="3">
    <source>
        <dbReference type="ARBA" id="ARBA00022679"/>
    </source>
</evidence>
<feature type="compositionally biased region" description="Low complexity" evidence="9">
    <location>
        <begin position="1224"/>
        <end position="1235"/>
    </location>
</feature>
<feature type="compositionally biased region" description="Basic residues" evidence="9">
    <location>
        <begin position="436"/>
        <end position="457"/>
    </location>
</feature>
<evidence type="ECO:0000256" key="6">
    <source>
        <dbReference type="ARBA" id="ARBA00022840"/>
    </source>
</evidence>
<feature type="compositionally biased region" description="Basic and acidic residues" evidence="9">
    <location>
        <begin position="900"/>
        <end position="910"/>
    </location>
</feature>
<dbReference type="Gene3D" id="1.10.510.10">
    <property type="entry name" value="Transferase(Phosphotransferase) domain 1"/>
    <property type="match status" value="1"/>
</dbReference>
<evidence type="ECO:0000256" key="1">
    <source>
        <dbReference type="ARBA" id="ARBA00004123"/>
    </source>
</evidence>
<dbReference type="Proteomes" id="UP001150569">
    <property type="component" value="Unassembled WGS sequence"/>
</dbReference>
<evidence type="ECO:0000259" key="10">
    <source>
        <dbReference type="PROSITE" id="PS50011"/>
    </source>
</evidence>
<dbReference type="GO" id="GO:0005524">
    <property type="term" value="F:ATP binding"/>
    <property type="evidence" value="ECO:0007669"/>
    <property type="project" value="UniProtKB-UniRule"/>
</dbReference>
<dbReference type="InterPro" id="IPR050117">
    <property type="entry name" value="MAPK"/>
</dbReference>
<evidence type="ECO:0000256" key="7">
    <source>
        <dbReference type="ARBA" id="ARBA00023242"/>
    </source>
</evidence>
<dbReference type="SMART" id="SM00220">
    <property type="entry name" value="S_TKc"/>
    <property type="match status" value="1"/>
</dbReference>
<evidence type="ECO:0000256" key="9">
    <source>
        <dbReference type="SAM" id="MobiDB-lite"/>
    </source>
</evidence>
<dbReference type="InterPro" id="IPR017441">
    <property type="entry name" value="Protein_kinase_ATP_BS"/>
</dbReference>
<keyword evidence="3" id="KW-0808">Transferase</keyword>
<organism evidence="11 12">
    <name type="scientific">Tieghemiomyces parasiticus</name>
    <dbReference type="NCBI Taxonomy" id="78921"/>
    <lineage>
        <taxon>Eukaryota</taxon>
        <taxon>Fungi</taxon>
        <taxon>Fungi incertae sedis</taxon>
        <taxon>Zoopagomycota</taxon>
        <taxon>Kickxellomycotina</taxon>
        <taxon>Dimargaritomycetes</taxon>
        <taxon>Dimargaritales</taxon>
        <taxon>Dimargaritaceae</taxon>
        <taxon>Tieghemiomyces</taxon>
    </lineage>
</organism>
<evidence type="ECO:0000313" key="12">
    <source>
        <dbReference type="Proteomes" id="UP001150569"/>
    </source>
</evidence>
<feature type="region of interest" description="Disordered" evidence="9">
    <location>
        <begin position="484"/>
        <end position="530"/>
    </location>
</feature>
<proteinExistence type="predicted"/>
<dbReference type="PROSITE" id="PS50011">
    <property type="entry name" value="PROTEIN_KINASE_DOM"/>
    <property type="match status" value="1"/>
</dbReference>
<feature type="domain" description="Protein kinase" evidence="10">
    <location>
        <begin position="4"/>
        <end position="287"/>
    </location>
</feature>
<protein>
    <recommendedName>
        <fullName evidence="10">Protein kinase domain-containing protein</fullName>
    </recommendedName>
</protein>
<dbReference type="InterPro" id="IPR000719">
    <property type="entry name" value="Prot_kinase_dom"/>
</dbReference>
<dbReference type="GO" id="GO:0004674">
    <property type="term" value="F:protein serine/threonine kinase activity"/>
    <property type="evidence" value="ECO:0007669"/>
    <property type="project" value="UniProtKB-KW"/>
</dbReference>
<dbReference type="PROSITE" id="PS00108">
    <property type="entry name" value="PROTEIN_KINASE_ST"/>
    <property type="match status" value="1"/>
</dbReference>
<reference evidence="11" key="1">
    <citation type="submission" date="2022-07" db="EMBL/GenBank/DDBJ databases">
        <title>Phylogenomic reconstructions and comparative analyses of Kickxellomycotina fungi.</title>
        <authorList>
            <person name="Reynolds N.K."/>
            <person name="Stajich J.E."/>
            <person name="Barry K."/>
            <person name="Grigoriev I.V."/>
            <person name="Crous P."/>
            <person name="Smith M.E."/>
        </authorList>
    </citation>
    <scope>NUCLEOTIDE SEQUENCE</scope>
    <source>
        <strain evidence="11">RSA 861</strain>
    </source>
</reference>
<dbReference type="PANTHER" id="PTHR24055">
    <property type="entry name" value="MITOGEN-ACTIVATED PROTEIN KINASE"/>
    <property type="match status" value="1"/>
</dbReference>
<feature type="compositionally biased region" description="Low complexity" evidence="9">
    <location>
        <begin position="1043"/>
        <end position="1052"/>
    </location>
</feature>
<dbReference type="FunFam" id="1.10.510.10:FF:000624">
    <property type="entry name" value="Mitogen-activated protein kinase"/>
    <property type="match status" value="1"/>
</dbReference>
<evidence type="ECO:0000313" key="11">
    <source>
        <dbReference type="EMBL" id="KAJ1926563.1"/>
    </source>
</evidence>
<feature type="region of interest" description="Disordered" evidence="9">
    <location>
        <begin position="942"/>
        <end position="1064"/>
    </location>
</feature>
<feature type="region of interest" description="Disordered" evidence="9">
    <location>
        <begin position="869"/>
        <end position="928"/>
    </location>
</feature>
<feature type="region of interest" description="Disordered" evidence="9">
    <location>
        <begin position="424"/>
        <end position="464"/>
    </location>
</feature>
<keyword evidence="7" id="KW-0539">Nucleus</keyword>
<dbReference type="OrthoDB" id="2158884at2759"/>
<feature type="region of interest" description="Disordered" evidence="9">
    <location>
        <begin position="591"/>
        <end position="648"/>
    </location>
</feature>
<dbReference type="GO" id="GO:0005634">
    <property type="term" value="C:nucleus"/>
    <property type="evidence" value="ECO:0007669"/>
    <property type="project" value="UniProtKB-SubCell"/>
</dbReference>
<keyword evidence="5" id="KW-0418">Kinase</keyword>
<comment type="subcellular location">
    <subcellularLocation>
        <location evidence="1">Nucleus</location>
    </subcellularLocation>
</comment>
<gene>
    <name evidence="11" type="ORF">IWQ60_003679</name>
</gene>
<dbReference type="InterPro" id="IPR011009">
    <property type="entry name" value="Kinase-like_dom_sf"/>
</dbReference>
<evidence type="ECO:0000256" key="2">
    <source>
        <dbReference type="ARBA" id="ARBA00022527"/>
    </source>
</evidence>
<sequence>MQKYTILSTLGEGAFSSVLEARIIDTGELVAIKRMKKRRWKDSTTANEMEALKQLRHPNIIKLHDSFRQDYRSYLVFEKMDQNLLQLTTGRKGRAFGEDTIRSIARQILEGVAFIHERGFFHRDLKPENILVTDLQVKIADFGLVQKLGGDRPLTSYISTRWYRAPEILLQCEYYAAPIDVWAVGAIIAEVIMVRPLFPGKNQLDQLHRIFKVTGSPHLSHGTNGLWYEGALQAKHLGVCFLDIPPTGVRQAVPSASSDMLGLLERLLVLKPEKRVTAKRALQLPVFRGTRPMSPGTQIASRRRKALSPLILPAPHATHRSTSGQLFKPLPSTQPLSPIRLPELTAVAVIDSPDTASVASPLTLTRSPSPVVTVTTNVRIEPRTYPGQAEASPFIEPYLRVSTPISTAVPVRNVRRRSSTHHALIGALSSQASPRRPSKRSTPRTSRSHRRVLRRRSSASSLVYPSSDALPVVRAFHPVVEAVPMRTPSPGPGSSPALSTSDESSHPSPQRSDLHHSGKLNTPVSAEPQHANMSVDRAATPAISAPDTHALDSVQADLVALAGLARSISPLEPLPEVTLSRSPLLLDARLSTFEPTSPPPPLSAFRTSFSPPTPSLAGDPLAHMRGRSLSLIEPPPPGRSDDGIDPSPVALGLLLDPPADLAGRLMTADRRAPDAARMAPIPPPRPTRLPRRSEDSLSAGESGRATPNAAARKNKPAIDAVDLASNDNLQRRSLARSRSKTFSSLPRPASPCQLNIPDNHFSSLWDDLHEELQRRSTCDLHPDAERSWADFLSEPSSATGSTQMGTTVSLAAGGTMAIIPEAKEESSEVLPSTCLVALAKENTSQLGEALLAVTAVTVPEIQTPLISTKQSVTNRPSRAPVTAMGPRPCPTPVATAKLGEPVRRTSRSPDGKTTSSPEVMATPRSRKSSVFQALKSAFRPSGDAMSASISAPTPSPSATPLPSYRASMDESTLSRGQASLDGGTSLLSLFTDGRASTPSVTGWRRTSGADSSPSPTSEHRLAGYRLGGPGFIGTATSSPSPPGRRFGSPAPSAQTASSGLLRQRKTSSMWFGKVFGRSKTSYGGAEGVLDEEDDLFLASLPPRRQSIESTPSRAPPARALPSMVSPTPGPRQDRTPKARPTPPPRPSRSSVAAPLPRDRAQPSGGRQEGISVAGTATSPTMRSSIDVGFLAAPHTSPLRGSGSSVELATRRLESPLGHAKSRSPRSSPHLSLLCM</sequence>
<feature type="binding site" evidence="8">
    <location>
        <position position="33"/>
    </location>
    <ligand>
        <name>ATP</name>
        <dbReference type="ChEBI" id="CHEBI:30616"/>
    </ligand>
</feature>
<keyword evidence="6 8" id="KW-0067">ATP-binding</keyword>
<dbReference type="InterPro" id="IPR008271">
    <property type="entry name" value="Ser/Thr_kinase_AS"/>
</dbReference>
<feature type="compositionally biased region" description="Polar residues" evidence="9">
    <location>
        <begin position="497"/>
        <end position="511"/>
    </location>
</feature>
<accession>A0A9W8E005</accession>
<keyword evidence="2" id="KW-0723">Serine/threonine-protein kinase</keyword>
<feature type="region of interest" description="Disordered" evidence="9">
    <location>
        <begin position="1102"/>
        <end position="1180"/>
    </location>
</feature>
<dbReference type="PROSITE" id="PS00107">
    <property type="entry name" value="PROTEIN_KINASE_ATP"/>
    <property type="match status" value="1"/>
</dbReference>
<name>A0A9W8E005_9FUNG</name>
<comment type="caution">
    <text evidence="11">The sequence shown here is derived from an EMBL/GenBank/DDBJ whole genome shotgun (WGS) entry which is preliminary data.</text>
</comment>
<evidence type="ECO:0000256" key="5">
    <source>
        <dbReference type="ARBA" id="ARBA00022777"/>
    </source>
</evidence>
<keyword evidence="12" id="KW-1185">Reference proteome</keyword>
<feature type="region of interest" description="Disordered" evidence="9">
    <location>
        <begin position="1192"/>
        <end position="1235"/>
    </location>
</feature>
<dbReference type="SUPFAM" id="SSF56112">
    <property type="entry name" value="Protein kinase-like (PK-like)"/>
    <property type="match status" value="1"/>
</dbReference>
<dbReference type="EMBL" id="JANBPT010000162">
    <property type="protein sequence ID" value="KAJ1926563.1"/>
    <property type="molecule type" value="Genomic_DNA"/>
</dbReference>
<evidence type="ECO:0000256" key="4">
    <source>
        <dbReference type="ARBA" id="ARBA00022741"/>
    </source>
</evidence>
<dbReference type="Pfam" id="PF00069">
    <property type="entry name" value="Pkinase"/>
    <property type="match status" value="1"/>
</dbReference>